<dbReference type="InterPro" id="IPR009790">
    <property type="entry name" value="TMEM106"/>
</dbReference>
<feature type="transmembrane region" description="Helical" evidence="1">
    <location>
        <begin position="308"/>
        <end position="328"/>
    </location>
</feature>
<evidence type="ECO:0000256" key="2">
    <source>
        <dbReference type="SAM" id="SignalP"/>
    </source>
</evidence>
<dbReference type="TCDB" id="9.B.23.1.2">
    <property type="family name" value="the tmem106 (tmem106) family"/>
</dbReference>
<evidence type="ECO:0000259" key="3">
    <source>
        <dbReference type="PROSITE" id="PS50240"/>
    </source>
</evidence>
<feature type="signal peptide" evidence="2">
    <location>
        <begin position="1"/>
        <end position="22"/>
    </location>
</feature>
<dbReference type="Proteomes" id="UP000008141">
    <property type="component" value="Unassembled WGS sequence"/>
</dbReference>
<dbReference type="OrthoDB" id="508875at2759"/>
<dbReference type="PROSITE" id="PS00135">
    <property type="entry name" value="TRYPSIN_SER"/>
    <property type="match status" value="1"/>
</dbReference>
<accession>E1ZKX7</accession>
<dbReference type="InParanoid" id="E1ZKX7"/>
<protein>
    <recommendedName>
        <fullName evidence="3">Peptidase S1 domain-containing protein</fullName>
    </recommendedName>
</protein>
<dbReference type="EMBL" id="GL433851">
    <property type="protein sequence ID" value="EFN53458.1"/>
    <property type="molecule type" value="Genomic_DNA"/>
</dbReference>
<dbReference type="GO" id="GO:0004252">
    <property type="term" value="F:serine-type endopeptidase activity"/>
    <property type="evidence" value="ECO:0007669"/>
    <property type="project" value="InterPro"/>
</dbReference>
<dbReference type="InterPro" id="IPR009003">
    <property type="entry name" value="Peptidase_S1_PA"/>
</dbReference>
<dbReference type="SMART" id="SM00020">
    <property type="entry name" value="Tryp_SPc"/>
    <property type="match status" value="1"/>
</dbReference>
<sequence>MGGAAACLRLLALLSLLLAIEARRRRLQADDSVQAAVLGSSVARPAGAFVAALYFAEEGWGCTGSLIASNVSFYDDDDYFYKPSKVRIGSYDLSKAGGKDFKVKSVIVHPDYADDPNGESDIALIVLASKSKATPIKLAAASAAKKLKDQAAVWAAGYSDGNDFTTLRRFSTPYNTRATCEERLEDDPSTTARTICTGPPSKMTGQGVCDGDSGGPLILGSKPPYTLLGVLSEATQDKLCSTGRTSLAFWGSIAHFRPWIDNQLAKAWYGVHVRLPWGGAAHEPPPPSGYLTLIPLSDARLQPRDTRVTAAFLLLFACVVAGAVFVAVPRAVSVGEITVKADRMSWNTTKSTYQLKLLAQMPVYNPNFLSASIEGDLHVLFYKTVAGAGHIKPQRLPPRAAPKSLGVAIDASDVPSDYILAILSQCSTFPEVLIFFLKGKLTARYMWQRQHLATIDTYFMISCLDP</sequence>
<dbReference type="PROSITE" id="PS50240">
    <property type="entry name" value="TRYPSIN_DOM"/>
    <property type="match status" value="1"/>
</dbReference>
<keyword evidence="1" id="KW-1133">Transmembrane helix</keyword>
<keyword evidence="1" id="KW-0812">Transmembrane</keyword>
<dbReference type="RefSeq" id="XP_005845560.1">
    <property type="nucleotide sequence ID" value="XM_005845498.1"/>
</dbReference>
<dbReference type="InterPro" id="IPR001254">
    <property type="entry name" value="Trypsin_dom"/>
</dbReference>
<feature type="domain" description="Peptidase S1" evidence="3">
    <location>
        <begin position="37"/>
        <end position="265"/>
    </location>
</feature>
<dbReference type="PANTHER" id="PTHR28556:SF4">
    <property type="entry name" value="TRANSMEMBRANE PROTEIN 106A"/>
    <property type="match status" value="1"/>
</dbReference>
<keyword evidence="2" id="KW-0732">Signal</keyword>
<dbReference type="AlphaFoldDB" id="E1ZKX7"/>
<organism evidence="5">
    <name type="scientific">Chlorella variabilis</name>
    <name type="common">Green alga</name>
    <dbReference type="NCBI Taxonomy" id="554065"/>
    <lineage>
        <taxon>Eukaryota</taxon>
        <taxon>Viridiplantae</taxon>
        <taxon>Chlorophyta</taxon>
        <taxon>core chlorophytes</taxon>
        <taxon>Trebouxiophyceae</taxon>
        <taxon>Chlorellales</taxon>
        <taxon>Chlorellaceae</taxon>
        <taxon>Chlorella clade</taxon>
        <taxon>Chlorella</taxon>
    </lineage>
</organism>
<dbReference type="InterPro" id="IPR033116">
    <property type="entry name" value="TRYPSIN_SER"/>
</dbReference>
<dbReference type="Pfam" id="PF00089">
    <property type="entry name" value="Trypsin"/>
    <property type="match status" value="1"/>
</dbReference>
<keyword evidence="5" id="KW-1185">Reference proteome</keyword>
<evidence type="ECO:0000256" key="1">
    <source>
        <dbReference type="SAM" id="Phobius"/>
    </source>
</evidence>
<proteinExistence type="predicted"/>
<dbReference type="SUPFAM" id="SSF50494">
    <property type="entry name" value="Trypsin-like serine proteases"/>
    <property type="match status" value="1"/>
</dbReference>
<feature type="chain" id="PRO_5003155847" description="Peptidase S1 domain-containing protein" evidence="2">
    <location>
        <begin position="23"/>
        <end position="466"/>
    </location>
</feature>
<evidence type="ECO:0000313" key="4">
    <source>
        <dbReference type="EMBL" id="EFN53458.1"/>
    </source>
</evidence>
<dbReference type="Gene3D" id="2.40.10.10">
    <property type="entry name" value="Trypsin-like serine proteases"/>
    <property type="match status" value="1"/>
</dbReference>
<reference evidence="4 5" key="1">
    <citation type="journal article" date="2010" name="Plant Cell">
        <title>The Chlorella variabilis NC64A genome reveals adaptation to photosymbiosis, coevolution with viruses, and cryptic sex.</title>
        <authorList>
            <person name="Blanc G."/>
            <person name="Duncan G."/>
            <person name="Agarkova I."/>
            <person name="Borodovsky M."/>
            <person name="Gurnon J."/>
            <person name="Kuo A."/>
            <person name="Lindquist E."/>
            <person name="Lucas S."/>
            <person name="Pangilinan J."/>
            <person name="Polle J."/>
            <person name="Salamov A."/>
            <person name="Terry A."/>
            <person name="Yamada T."/>
            <person name="Dunigan D.D."/>
            <person name="Grigoriev I.V."/>
            <person name="Claverie J.M."/>
            <person name="Van Etten J.L."/>
        </authorList>
    </citation>
    <scope>NUCLEOTIDE SEQUENCE [LARGE SCALE GENOMIC DNA]</scope>
    <source>
        <strain evidence="4 5">NC64A</strain>
    </source>
</reference>
<evidence type="ECO:0000313" key="5">
    <source>
        <dbReference type="Proteomes" id="UP000008141"/>
    </source>
</evidence>
<keyword evidence="1" id="KW-0472">Membrane</keyword>
<gene>
    <name evidence="4" type="ORF">CHLNCDRAFT_136720</name>
</gene>
<dbReference type="GeneID" id="17352960"/>
<dbReference type="InterPro" id="IPR043504">
    <property type="entry name" value="Peptidase_S1_PA_chymotrypsin"/>
</dbReference>
<dbReference type="PANTHER" id="PTHR28556">
    <property type="entry name" value="TRANSMEMBRANE PROTEIN 106B"/>
    <property type="match status" value="1"/>
</dbReference>
<dbReference type="KEGG" id="cvr:CHLNCDRAFT_136720"/>
<dbReference type="GO" id="GO:0006508">
    <property type="term" value="P:proteolysis"/>
    <property type="evidence" value="ECO:0007669"/>
    <property type="project" value="InterPro"/>
</dbReference>
<name>E1ZKX7_CHLVA</name>
<dbReference type="STRING" id="554065.E1ZKX7"/>
<dbReference type="eggNOG" id="KOG3627">
    <property type="taxonomic scope" value="Eukaryota"/>
</dbReference>